<name>A0ABC8JMJ9_ERUVS</name>
<dbReference type="EMBL" id="CAKOAT010119265">
    <property type="protein sequence ID" value="CAH8332264.1"/>
    <property type="molecule type" value="Genomic_DNA"/>
</dbReference>
<reference evidence="1 2" key="1">
    <citation type="submission" date="2022-03" db="EMBL/GenBank/DDBJ databases">
        <authorList>
            <person name="Macdonald S."/>
            <person name="Ahmed S."/>
            <person name="Newling K."/>
        </authorList>
    </citation>
    <scope>NUCLEOTIDE SEQUENCE [LARGE SCALE GENOMIC DNA]</scope>
</reference>
<accession>A0ABC8JMJ9</accession>
<organism evidence="1 2">
    <name type="scientific">Eruca vesicaria subsp. sativa</name>
    <name type="common">Garden rocket</name>
    <name type="synonym">Eruca sativa</name>
    <dbReference type="NCBI Taxonomy" id="29727"/>
    <lineage>
        <taxon>Eukaryota</taxon>
        <taxon>Viridiplantae</taxon>
        <taxon>Streptophyta</taxon>
        <taxon>Embryophyta</taxon>
        <taxon>Tracheophyta</taxon>
        <taxon>Spermatophyta</taxon>
        <taxon>Magnoliopsida</taxon>
        <taxon>eudicotyledons</taxon>
        <taxon>Gunneridae</taxon>
        <taxon>Pentapetalae</taxon>
        <taxon>rosids</taxon>
        <taxon>malvids</taxon>
        <taxon>Brassicales</taxon>
        <taxon>Brassicaceae</taxon>
        <taxon>Brassiceae</taxon>
        <taxon>Eruca</taxon>
    </lineage>
</organism>
<dbReference type="AlphaFoldDB" id="A0ABC8JMJ9"/>
<proteinExistence type="predicted"/>
<sequence>MSSSLLLSLSSKLSSLRKLALRCQTLRFSSSTTTTNPYLVYAQTVYGNPDEDLHVRSDIHYFDPVKEDEVIVRDKALPMEFRKERFLVGMSHGWVVFKARCGDG</sequence>
<comment type="caution">
    <text evidence="1">The sequence shown here is derived from an EMBL/GenBank/DDBJ whole genome shotgun (WGS) entry which is preliminary data.</text>
</comment>
<protein>
    <submittedName>
        <fullName evidence="1">Uncharacterized protein</fullName>
    </submittedName>
</protein>
<dbReference type="Proteomes" id="UP001642260">
    <property type="component" value="Unassembled WGS sequence"/>
</dbReference>
<keyword evidence="2" id="KW-1185">Reference proteome</keyword>
<evidence type="ECO:0000313" key="1">
    <source>
        <dbReference type="EMBL" id="CAH8332264.1"/>
    </source>
</evidence>
<evidence type="ECO:0000313" key="2">
    <source>
        <dbReference type="Proteomes" id="UP001642260"/>
    </source>
</evidence>
<gene>
    <name evidence="1" type="ORF">ERUC_LOCUS12569</name>
</gene>